<evidence type="ECO:0000256" key="9">
    <source>
        <dbReference type="ARBA" id="ARBA00023224"/>
    </source>
</evidence>
<proteinExistence type="inferred from homology"/>
<dbReference type="InterPro" id="IPR004117">
    <property type="entry name" value="7tm6_olfct_rcpt"/>
</dbReference>
<sequence>MHTAEYSDISIALSQFLLKLSGVWMTMNNTEERRRIFAMVYTLVIHIFGLYLNLGDVYYSWNNLGHCTFLICNTLCIILAMFKVLVLNIRRTEFKDLVLLAQQNFWHFKYNHREKILFMKCRRFCKLWTITACSVTQAALAFYLITPICANIGKNKSDRILPFKMWINFPLSVTPYYEIMFAIQVIVVEQIGVSYLCNDNFLCILNMHVIYQFRMLQNRLLNLWKIIDKQTNKADYADRCYTALKKCIRKHQSLIEFCDKLEYVYTLPIFGHMVVFSLLMCFDTYEILLANVSIGTRLIFVFHMIGSFIHIIIFTYSCHCLMEESVNISLATYSGWWTILPMTETGRMIRKDISIIMMKSMRPCYLSAAGFFPVSLETSTALMSSTVSYFTLMRESSTRE</sequence>
<evidence type="ECO:0000256" key="6">
    <source>
        <dbReference type="ARBA" id="ARBA00022989"/>
    </source>
</evidence>
<feature type="transmembrane region" description="Helical" evidence="10">
    <location>
        <begin position="263"/>
        <end position="282"/>
    </location>
</feature>
<dbReference type="GO" id="GO:0007165">
    <property type="term" value="P:signal transduction"/>
    <property type="evidence" value="ECO:0007669"/>
    <property type="project" value="UniProtKB-KW"/>
</dbReference>
<accession>A0AAW0Z7F1</accession>
<keyword evidence="2" id="KW-1003">Cell membrane</keyword>
<dbReference type="GO" id="GO:0004984">
    <property type="term" value="F:olfactory receptor activity"/>
    <property type="evidence" value="ECO:0007669"/>
    <property type="project" value="InterPro"/>
</dbReference>
<keyword evidence="8 10" id="KW-0675">Receptor</keyword>
<feature type="transmembrane region" description="Helical" evidence="10">
    <location>
        <begin position="127"/>
        <end position="145"/>
    </location>
</feature>
<keyword evidence="12" id="KW-1185">Reference proteome</keyword>
<dbReference type="Pfam" id="PF02949">
    <property type="entry name" value="7tm_6"/>
    <property type="match status" value="1"/>
</dbReference>
<evidence type="ECO:0000256" key="4">
    <source>
        <dbReference type="ARBA" id="ARBA00022692"/>
    </source>
</evidence>
<evidence type="ECO:0000256" key="1">
    <source>
        <dbReference type="ARBA" id="ARBA00004651"/>
    </source>
</evidence>
<protein>
    <recommendedName>
        <fullName evidence="10">Odorant receptor</fullName>
    </recommendedName>
</protein>
<evidence type="ECO:0000256" key="7">
    <source>
        <dbReference type="ARBA" id="ARBA00023136"/>
    </source>
</evidence>
<name>A0AAW0Z7F1_9HYME</name>
<evidence type="ECO:0000256" key="5">
    <source>
        <dbReference type="ARBA" id="ARBA00022725"/>
    </source>
</evidence>
<feature type="transmembrane region" description="Helical" evidence="10">
    <location>
        <begin position="66"/>
        <end position="86"/>
    </location>
</feature>
<evidence type="ECO:0000256" key="8">
    <source>
        <dbReference type="ARBA" id="ARBA00023170"/>
    </source>
</evidence>
<gene>
    <name evidence="11" type="ORF">QLX08_011643</name>
</gene>
<evidence type="ECO:0000313" key="11">
    <source>
        <dbReference type="EMBL" id="KAK9293409.1"/>
    </source>
</evidence>
<evidence type="ECO:0000256" key="10">
    <source>
        <dbReference type="RuleBase" id="RU351113"/>
    </source>
</evidence>
<evidence type="ECO:0000313" key="12">
    <source>
        <dbReference type="Proteomes" id="UP001432146"/>
    </source>
</evidence>
<feature type="transmembrane region" description="Helical" evidence="10">
    <location>
        <begin position="294"/>
        <end position="314"/>
    </location>
</feature>
<keyword evidence="9 10" id="KW-0807">Transducer</keyword>
<reference evidence="11 12" key="1">
    <citation type="submission" date="2024-05" db="EMBL/GenBank/DDBJ databases">
        <title>The nuclear and mitochondrial genome assemblies of Tetragonisca angustula (Apidae: Meliponini), a tiny yet remarkable pollinator in the Neotropics.</title>
        <authorList>
            <person name="Ferrari R."/>
            <person name="Ricardo P.C."/>
            <person name="Dias F.C."/>
            <person name="Araujo N.S."/>
            <person name="Soares D.O."/>
            <person name="Zhou Q.-S."/>
            <person name="Zhu C.-D."/>
            <person name="Coutinho L."/>
            <person name="Airas M.C."/>
            <person name="Batista T.M."/>
        </authorList>
    </citation>
    <scope>NUCLEOTIDE SEQUENCE [LARGE SCALE GENOMIC DNA]</scope>
    <source>
        <strain evidence="11">ASF017062</strain>
        <tissue evidence="11">Abdomen</tissue>
    </source>
</reference>
<evidence type="ECO:0000256" key="3">
    <source>
        <dbReference type="ARBA" id="ARBA00022606"/>
    </source>
</evidence>
<keyword evidence="4 10" id="KW-0812">Transmembrane</keyword>
<feature type="transmembrane region" description="Helical" evidence="10">
    <location>
        <begin position="36"/>
        <end position="54"/>
    </location>
</feature>
<comment type="caution">
    <text evidence="10">Lacks conserved residue(s) required for the propagation of feature annotation.</text>
</comment>
<keyword evidence="7 10" id="KW-0472">Membrane</keyword>
<comment type="caution">
    <text evidence="11">The sequence shown here is derived from an EMBL/GenBank/DDBJ whole genome shotgun (WGS) entry which is preliminary data.</text>
</comment>
<keyword evidence="5 10" id="KW-0552">Olfaction</keyword>
<comment type="similarity">
    <text evidence="10">Belongs to the insect chemoreceptor superfamily. Heteromeric odorant receptor channel (TC 1.A.69) family.</text>
</comment>
<keyword evidence="6 10" id="KW-1133">Transmembrane helix</keyword>
<evidence type="ECO:0000256" key="2">
    <source>
        <dbReference type="ARBA" id="ARBA00022475"/>
    </source>
</evidence>
<dbReference type="EMBL" id="JAWNGG020000488">
    <property type="protein sequence ID" value="KAK9293409.1"/>
    <property type="molecule type" value="Genomic_DNA"/>
</dbReference>
<dbReference type="GO" id="GO:0005886">
    <property type="term" value="C:plasma membrane"/>
    <property type="evidence" value="ECO:0007669"/>
    <property type="project" value="UniProtKB-SubCell"/>
</dbReference>
<dbReference type="Proteomes" id="UP001432146">
    <property type="component" value="Unassembled WGS sequence"/>
</dbReference>
<keyword evidence="3 10" id="KW-0716">Sensory transduction</keyword>
<dbReference type="PANTHER" id="PTHR21137">
    <property type="entry name" value="ODORANT RECEPTOR"/>
    <property type="match status" value="1"/>
</dbReference>
<dbReference type="GO" id="GO:0005549">
    <property type="term" value="F:odorant binding"/>
    <property type="evidence" value="ECO:0007669"/>
    <property type="project" value="InterPro"/>
</dbReference>
<dbReference type="PANTHER" id="PTHR21137:SF3">
    <property type="entry name" value="ODORANT RECEPTOR 30A-RELATED"/>
    <property type="match status" value="1"/>
</dbReference>
<dbReference type="AlphaFoldDB" id="A0AAW0Z7F1"/>
<comment type="subcellular location">
    <subcellularLocation>
        <location evidence="1 10">Cell membrane</location>
        <topology evidence="1 10">Multi-pass membrane protein</topology>
    </subcellularLocation>
</comment>
<organism evidence="11 12">
    <name type="scientific">Tetragonisca angustula</name>
    <dbReference type="NCBI Taxonomy" id="166442"/>
    <lineage>
        <taxon>Eukaryota</taxon>
        <taxon>Metazoa</taxon>
        <taxon>Ecdysozoa</taxon>
        <taxon>Arthropoda</taxon>
        <taxon>Hexapoda</taxon>
        <taxon>Insecta</taxon>
        <taxon>Pterygota</taxon>
        <taxon>Neoptera</taxon>
        <taxon>Endopterygota</taxon>
        <taxon>Hymenoptera</taxon>
        <taxon>Apocrita</taxon>
        <taxon>Aculeata</taxon>
        <taxon>Apoidea</taxon>
        <taxon>Anthophila</taxon>
        <taxon>Apidae</taxon>
        <taxon>Tetragonisca</taxon>
    </lineage>
</organism>